<keyword evidence="3" id="KW-1185">Reference proteome</keyword>
<name>A0A160SYK0_BUCTT</name>
<sequence length="82" mass="10077">MNHVKKRIIFCTFLKKYSEGLNFQCYPGLLGQKIYNEISQIAWQQWLNKQTKIINEKKLNMCSLKDRKYLEKHMKNFFWKKT</sequence>
<dbReference type="AlphaFoldDB" id="A0A160SYK0"/>
<dbReference type="GO" id="GO:0005829">
    <property type="term" value="C:cytosol"/>
    <property type="evidence" value="ECO:0007669"/>
    <property type="project" value="TreeGrafter"/>
</dbReference>
<dbReference type="PANTHER" id="PTHR36965">
    <property type="entry name" value="FE(2+)-TRAFFICKING PROTEIN-RELATED"/>
    <property type="match status" value="1"/>
</dbReference>
<evidence type="ECO:0000313" key="2">
    <source>
        <dbReference type="EMBL" id="CUR53344.1"/>
    </source>
</evidence>
<dbReference type="OrthoDB" id="9804318at2"/>
<evidence type="ECO:0000313" key="3">
    <source>
        <dbReference type="Proteomes" id="UP000243633"/>
    </source>
</evidence>
<accession>A0A160SYK0</accession>
<evidence type="ECO:0000256" key="1">
    <source>
        <dbReference type="ARBA" id="ARBA00023004"/>
    </source>
</evidence>
<dbReference type="Gene3D" id="1.10.3880.10">
    <property type="entry name" value="Fe(II) trafficking protein YggX"/>
    <property type="match status" value="1"/>
</dbReference>
<dbReference type="Proteomes" id="UP000243633">
    <property type="component" value="Chromosome 1"/>
</dbReference>
<dbReference type="RefSeq" id="WP_075472933.1">
    <property type="nucleotide sequence ID" value="NZ_CP135003.1"/>
</dbReference>
<dbReference type="NCBIfam" id="NF003817">
    <property type="entry name" value="PRK05408.1"/>
    <property type="match status" value="1"/>
</dbReference>
<dbReference type="PANTHER" id="PTHR36965:SF1">
    <property type="entry name" value="FE(2+)-TRAFFICKING PROTEIN-RELATED"/>
    <property type="match status" value="1"/>
</dbReference>
<dbReference type="GO" id="GO:0005506">
    <property type="term" value="F:iron ion binding"/>
    <property type="evidence" value="ECO:0007669"/>
    <property type="project" value="InterPro"/>
</dbReference>
<reference evidence="3" key="1">
    <citation type="submission" date="2015-10" db="EMBL/GenBank/DDBJ databases">
        <authorList>
            <person name="Manzano-Marin A."/>
            <person name="Manzano-Marin A."/>
        </authorList>
    </citation>
    <scope>NUCLEOTIDE SEQUENCE [LARGE SCALE GENOMIC DNA]</scope>
    <source>
        <strain evidence="3">BTs</strain>
    </source>
</reference>
<gene>
    <name evidence="2" type="primary">yggX</name>
    <name evidence="2" type="ORF">BTSPAZIEG_0386</name>
</gene>
<dbReference type="InterPro" id="IPR036766">
    <property type="entry name" value="Fe_traffick_prot_YggX_sf"/>
</dbReference>
<dbReference type="STRING" id="98804.BTSPAZIEG_0386"/>
<dbReference type="PIRSF" id="PIRSF029827">
    <property type="entry name" value="Fe_traffic_YggX"/>
    <property type="match status" value="1"/>
</dbReference>
<dbReference type="SUPFAM" id="SSF111148">
    <property type="entry name" value="YggX-like"/>
    <property type="match status" value="1"/>
</dbReference>
<dbReference type="EMBL" id="LN890285">
    <property type="protein sequence ID" value="CUR53344.1"/>
    <property type="molecule type" value="Genomic_DNA"/>
</dbReference>
<dbReference type="GO" id="GO:0034599">
    <property type="term" value="P:cellular response to oxidative stress"/>
    <property type="evidence" value="ECO:0007669"/>
    <property type="project" value="TreeGrafter"/>
</dbReference>
<dbReference type="InterPro" id="IPR007457">
    <property type="entry name" value="Fe_traffick_prot_YggX"/>
</dbReference>
<protein>
    <submittedName>
        <fullName evidence="2">Probable Fe(2+)-trafficking protein, partial</fullName>
    </submittedName>
</protein>
<proteinExistence type="predicted"/>
<dbReference type="Pfam" id="PF04362">
    <property type="entry name" value="Iron_traffic"/>
    <property type="match status" value="1"/>
</dbReference>
<dbReference type="PATRIC" id="fig|98804.3.peg.363"/>
<organism evidence="2 3">
    <name type="scientific">Buchnera aphidicola subsp. Tuberolachnus salignus</name>
    <dbReference type="NCBI Taxonomy" id="98804"/>
    <lineage>
        <taxon>Bacteria</taxon>
        <taxon>Pseudomonadati</taxon>
        <taxon>Pseudomonadota</taxon>
        <taxon>Gammaproteobacteria</taxon>
        <taxon>Enterobacterales</taxon>
        <taxon>Erwiniaceae</taxon>
        <taxon>Buchnera</taxon>
    </lineage>
</organism>
<keyword evidence="1" id="KW-0408">Iron</keyword>